<accession>A0AAW1NK91</accession>
<dbReference type="PROSITE" id="PS50066">
    <property type="entry name" value="MADS_BOX_2"/>
    <property type="match status" value="1"/>
</dbReference>
<evidence type="ECO:0000313" key="8">
    <source>
        <dbReference type="Proteomes" id="UP001443914"/>
    </source>
</evidence>
<gene>
    <name evidence="7" type="ORF">RND81_01G224200</name>
</gene>
<protein>
    <recommendedName>
        <fullName evidence="6">MADS-box domain-containing protein</fullName>
    </recommendedName>
</protein>
<organism evidence="7 8">
    <name type="scientific">Saponaria officinalis</name>
    <name type="common">Common soapwort</name>
    <name type="synonym">Lychnis saponaria</name>
    <dbReference type="NCBI Taxonomy" id="3572"/>
    <lineage>
        <taxon>Eukaryota</taxon>
        <taxon>Viridiplantae</taxon>
        <taxon>Streptophyta</taxon>
        <taxon>Embryophyta</taxon>
        <taxon>Tracheophyta</taxon>
        <taxon>Spermatophyta</taxon>
        <taxon>Magnoliopsida</taxon>
        <taxon>eudicotyledons</taxon>
        <taxon>Gunneridae</taxon>
        <taxon>Pentapetalae</taxon>
        <taxon>Caryophyllales</taxon>
        <taxon>Caryophyllaceae</taxon>
        <taxon>Caryophylleae</taxon>
        <taxon>Saponaria</taxon>
    </lineage>
</organism>
<dbReference type="AlphaFoldDB" id="A0AAW1NK91"/>
<dbReference type="GO" id="GO:0003677">
    <property type="term" value="F:DNA binding"/>
    <property type="evidence" value="ECO:0007669"/>
    <property type="project" value="UniProtKB-KW"/>
</dbReference>
<dbReference type="Proteomes" id="UP001443914">
    <property type="component" value="Unassembled WGS sequence"/>
</dbReference>
<keyword evidence="5" id="KW-0539">Nucleus</keyword>
<feature type="domain" description="MADS-box" evidence="6">
    <location>
        <begin position="1"/>
        <end position="52"/>
    </location>
</feature>
<proteinExistence type="predicted"/>
<reference evidence="7" key="1">
    <citation type="submission" date="2024-03" db="EMBL/GenBank/DDBJ databases">
        <title>WGS assembly of Saponaria officinalis var. Norfolk2.</title>
        <authorList>
            <person name="Jenkins J."/>
            <person name="Shu S."/>
            <person name="Grimwood J."/>
            <person name="Barry K."/>
            <person name="Goodstein D."/>
            <person name="Schmutz J."/>
            <person name="Leebens-Mack J."/>
            <person name="Osbourn A."/>
        </authorList>
    </citation>
    <scope>NUCLEOTIDE SEQUENCE [LARGE SCALE GENOMIC DNA]</scope>
    <source>
        <strain evidence="7">JIC</strain>
    </source>
</reference>
<keyword evidence="4" id="KW-0804">Transcription</keyword>
<sequence>MVRPRIQLERLSGELSRDHYYLHNKSIVSKKVQEMSVLTGADVLFIGFSPSGVPTIHLGDNRRHDNIQTLKANYQKEEGYNIEVEKLFDAWKLKKFEEEIIMNMQKFDAEKFAESAIEPFEEYIPDMLSGNEELLGYANILMSRNEASTSKAQQW</sequence>
<evidence type="ECO:0000259" key="6">
    <source>
        <dbReference type="PROSITE" id="PS50066"/>
    </source>
</evidence>
<evidence type="ECO:0000256" key="2">
    <source>
        <dbReference type="ARBA" id="ARBA00023015"/>
    </source>
</evidence>
<comment type="subcellular location">
    <subcellularLocation>
        <location evidence="1">Nucleus</location>
    </subcellularLocation>
</comment>
<evidence type="ECO:0000256" key="3">
    <source>
        <dbReference type="ARBA" id="ARBA00023125"/>
    </source>
</evidence>
<dbReference type="InterPro" id="IPR002100">
    <property type="entry name" value="TF_MADSbox"/>
</dbReference>
<dbReference type="GO" id="GO:0005634">
    <property type="term" value="C:nucleus"/>
    <property type="evidence" value="ECO:0007669"/>
    <property type="project" value="UniProtKB-SubCell"/>
</dbReference>
<evidence type="ECO:0000256" key="5">
    <source>
        <dbReference type="ARBA" id="ARBA00023242"/>
    </source>
</evidence>
<evidence type="ECO:0000313" key="7">
    <source>
        <dbReference type="EMBL" id="KAK9758345.1"/>
    </source>
</evidence>
<keyword evidence="2" id="KW-0805">Transcription regulation</keyword>
<dbReference type="InterPro" id="IPR036879">
    <property type="entry name" value="TF_MADSbox_sf"/>
</dbReference>
<comment type="caution">
    <text evidence="7">The sequence shown here is derived from an EMBL/GenBank/DDBJ whole genome shotgun (WGS) entry which is preliminary data.</text>
</comment>
<dbReference type="EMBL" id="JBDFQZ010000001">
    <property type="protein sequence ID" value="KAK9758345.1"/>
    <property type="molecule type" value="Genomic_DNA"/>
</dbReference>
<dbReference type="GO" id="GO:0046983">
    <property type="term" value="F:protein dimerization activity"/>
    <property type="evidence" value="ECO:0007669"/>
    <property type="project" value="InterPro"/>
</dbReference>
<evidence type="ECO:0000256" key="4">
    <source>
        <dbReference type="ARBA" id="ARBA00023163"/>
    </source>
</evidence>
<dbReference type="SUPFAM" id="SSF55455">
    <property type="entry name" value="SRF-like"/>
    <property type="match status" value="1"/>
</dbReference>
<keyword evidence="8" id="KW-1185">Reference proteome</keyword>
<evidence type="ECO:0000256" key="1">
    <source>
        <dbReference type="ARBA" id="ARBA00004123"/>
    </source>
</evidence>
<name>A0AAW1NK91_SAPOF</name>
<dbReference type="SMART" id="SM00432">
    <property type="entry name" value="MADS"/>
    <property type="match status" value="1"/>
</dbReference>
<keyword evidence="3" id="KW-0238">DNA-binding</keyword>